<protein>
    <recommendedName>
        <fullName evidence="4">Periplasmic heavy metal sensor</fullName>
    </recommendedName>
</protein>
<evidence type="ECO:0000256" key="1">
    <source>
        <dbReference type="SAM" id="Phobius"/>
    </source>
</evidence>
<gene>
    <name evidence="2" type="ORF">ACFQDI_16300</name>
</gene>
<reference evidence="3" key="1">
    <citation type="journal article" date="2019" name="Int. J. Syst. Evol. Microbiol.">
        <title>The Global Catalogue of Microorganisms (GCM) 10K type strain sequencing project: providing services to taxonomists for standard genome sequencing and annotation.</title>
        <authorList>
            <consortium name="The Broad Institute Genomics Platform"/>
            <consortium name="The Broad Institute Genome Sequencing Center for Infectious Disease"/>
            <person name="Wu L."/>
            <person name="Ma J."/>
        </authorList>
    </citation>
    <scope>NUCLEOTIDE SEQUENCE [LARGE SCALE GENOMIC DNA]</scope>
    <source>
        <strain evidence="3">CGMCC 4.1469</strain>
    </source>
</reference>
<accession>A0ABW0KUW2</accession>
<dbReference type="RefSeq" id="WP_377168651.1">
    <property type="nucleotide sequence ID" value="NZ_JBHSMQ010000006.1"/>
</dbReference>
<feature type="transmembrane region" description="Helical" evidence="1">
    <location>
        <begin position="6"/>
        <end position="27"/>
    </location>
</feature>
<keyword evidence="1" id="KW-1133">Transmembrane helix</keyword>
<keyword evidence="3" id="KW-1185">Reference proteome</keyword>
<comment type="caution">
    <text evidence="2">The sequence shown here is derived from an EMBL/GenBank/DDBJ whole genome shotgun (WGS) entry which is preliminary data.</text>
</comment>
<keyword evidence="1" id="KW-0812">Transmembrane</keyword>
<sequence>MALQRFWLQIAAFLVLVWAGVGVVMWVTEDSVFSPDKTLALMAEAPWLEDENLSEPKRKAYLDKVISSVLKLDFSQRNQMREDGLETMERFTKSLTDEEKGVYVGRTVEENFKAVMKGLEKLPAEDRRRIIGGIQREMKKKASKNPEMQMMLDQDAASFEKNFTKDMGLFFKEAPLSMKLEMAPMLEGMQGRMQGMRVR</sequence>
<dbReference type="Proteomes" id="UP001596052">
    <property type="component" value="Unassembled WGS sequence"/>
</dbReference>
<evidence type="ECO:0000313" key="3">
    <source>
        <dbReference type="Proteomes" id="UP001596052"/>
    </source>
</evidence>
<organism evidence="2 3">
    <name type="scientific">Prosthecobacter fluviatilis</name>
    <dbReference type="NCBI Taxonomy" id="445931"/>
    <lineage>
        <taxon>Bacteria</taxon>
        <taxon>Pseudomonadati</taxon>
        <taxon>Verrucomicrobiota</taxon>
        <taxon>Verrucomicrobiia</taxon>
        <taxon>Verrucomicrobiales</taxon>
        <taxon>Verrucomicrobiaceae</taxon>
        <taxon>Prosthecobacter</taxon>
    </lineage>
</organism>
<name>A0ABW0KUW2_9BACT</name>
<evidence type="ECO:0000313" key="2">
    <source>
        <dbReference type="EMBL" id="MFC5456426.1"/>
    </source>
</evidence>
<dbReference type="EMBL" id="JBHSMQ010000006">
    <property type="protein sequence ID" value="MFC5456426.1"/>
    <property type="molecule type" value="Genomic_DNA"/>
</dbReference>
<evidence type="ECO:0008006" key="4">
    <source>
        <dbReference type="Google" id="ProtNLM"/>
    </source>
</evidence>
<keyword evidence="1" id="KW-0472">Membrane</keyword>
<proteinExistence type="predicted"/>